<organism evidence="1 2">
    <name type="scientific">Microbispora rosea</name>
    <dbReference type="NCBI Taxonomy" id="58117"/>
    <lineage>
        <taxon>Bacteria</taxon>
        <taxon>Bacillati</taxon>
        <taxon>Actinomycetota</taxon>
        <taxon>Actinomycetes</taxon>
        <taxon>Streptosporangiales</taxon>
        <taxon>Streptosporangiaceae</taxon>
        <taxon>Microbispora</taxon>
    </lineage>
</organism>
<reference evidence="2" key="1">
    <citation type="submission" date="2017-01" db="EMBL/GenBank/DDBJ databases">
        <authorList>
            <person name="Varghese N."/>
            <person name="Submissions S."/>
        </authorList>
    </citation>
    <scope>NUCLEOTIDE SEQUENCE [LARGE SCALE GENOMIC DNA]</scope>
    <source>
        <strain evidence="2">ATCC 12950</strain>
    </source>
</reference>
<dbReference type="AlphaFoldDB" id="A0A1N7B5C9"/>
<dbReference type="RefSeq" id="WP_076435072.1">
    <property type="nucleotide sequence ID" value="NZ_FTNI01000009.1"/>
</dbReference>
<dbReference type="InterPro" id="IPR045592">
    <property type="entry name" value="DUF6461"/>
</dbReference>
<dbReference type="Proteomes" id="UP000186096">
    <property type="component" value="Unassembled WGS sequence"/>
</dbReference>
<dbReference type="Pfam" id="PF20062">
    <property type="entry name" value="DUF6461"/>
    <property type="match status" value="1"/>
</dbReference>
<gene>
    <name evidence="1" type="ORF">SAMN05421833_109149</name>
</gene>
<evidence type="ECO:0000313" key="2">
    <source>
        <dbReference type="Proteomes" id="UP000186096"/>
    </source>
</evidence>
<name>A0A1N7B5C9_9ACTN</name>
<dbReference type="EMBL" id="FTNI01000009">
    <property type="protein sequence ID" value="SIR46502.1"/>
    <property type="molecule type" value="Genomic_DNA"/>
</dbReference>
<accession>A0A1N7B5C9</accession>
<proteinExistence type="predicted"/>
<sequence length="355" mass="38511">MTVDEARAHYLRFLESHQWLANALTWTVVHPWAEAPPPVDLIASRLTGGGSAEIVELRIRETDLYPMEVVFAGASGPSMMLLEANGAYTSGPEVIRRLSENARVWSLSWHVNGGERLTYAAGGEILAEVPGLYPTLLTGSRPEAVADAIGPLLDTVVSRRYPVTNQAEAWAHKTAAMAVMESSTGARMNAEWADDMRQAILIDPPLSAPFEGLGFGHAEPDLDARLRHAPEFARRAVLLLLTRHLTGRFGLDDPSIAAALDAVAGGGPLGEELRWDLLETQLRLHDGWMPVIPEADAPDRAERLRAAAMVAVRLALLDAAERAENFQALTCARSVLAGEWPCLRSAVEELLPGET</sequence>
<dbReference type="STRING" id="58117.SAMN05421833_109149"/>
<keyword evidence="2" id="KW-1185">Reference proteome</keyword>
<protein>
    <submittedName>
        <fullName evidence="1">Uncharacterized protein</fullName>
    </submittedName>
</protein>
<evidence type="ECO:0000313" key="1">
    <source>
        <dbReference type="EMBL" id="SIR46502.1"/>
    </source>
</evidence>
<dbReference type="OrthoDB" id="3528874at2"/>